<keyword evidence="1" id="KW-0812">Transmembrane</keyword>
<sequence length="97" mass="10557">MKDGNALAIRSALLGTAIIYLRLARYALDGGRVPVAVAATMALIMQTGTAGRRLPIRRTNTARLFRRAPIVSRDRGRFGGDLRANLALERIIPALML</sequence>
<evidence type="ECO:0000256" key="1">
    <source>
        <dbReference type="SAM" id="Phobius"/>
    </source>
</evidence>
<feature type="transmembrane region" description="Helical" evidence="1">
    <location>
        <begin position="33"/>
        <end position="51"/>
    </location>
</feature>
<dbReference type="EMBL" id="SIMR01000001">
    <property type="protein sequence ID" value="TBC15878.1"/>
    <property type="molecule type" value="Genomic_DNA"/>
</dbReference>
<dbReference type="AlphaFoldDB" id="A0AB38I4U6"/>
<accession>A0AB38I4U6</accession>
<gene>
    <name evidence="2" type="ORF">ELH40_13590</name>
</gene>
<name>A0AB38I4U6_9HYPH</name>
<dbReference type="Proteomes" id="UP000294215">
    <property type="component" value="Unassembled WGS sequence"/>
</dbReference>
<protein>
    <submittedName>
        <fullName evidence="2">Uncharacterized protein</fullName>
    </submittedName>
</protein>
<organism evidence="2 3">
    <name type="scientific">Rhizobium ruizarguesonis</name>
    <dbReference type="NCBI Taxonomy" id="2081791"/>
    <lineage>
        <taxon>Bacteria</taxon>
        <taxon>Pseudomonadati</taxon>
        <taxon>Pseudomonadota</taxon>
        <taxon>Alphaproteobacteria</taxon>
        <taxon>Hyphomicrobiales</taxon>
        <taxon>Rhizobiaceae</taxon>
        <taxon>Rhizobium/Agrobacterium group</taxon>
        <taxon>Rhizobium</taxon>
    </lineage>
</organism>
<keyword evidence="1" id="KW-1133">Transmembrane helix</keyword>
<proteinExistence type="predicted"/>
<keyword evidence="1" id="KW-0472">Membrane</keyword>
<evidence type="ECO:0000313" key="2">
    <source>
        <dbReference type="EMBL" id="TBC15878.1"/>
    </source>
</evidence>
<evidence type="ECO:0000313" key="3">
    <source>
        <dbReference type="Proteomes" id="UP000294215"/>
    </source>
</evidence>
<feature type="transmembrane region" description="Helical" evidence="1">
    <location>
        <begin position="7"/>
        <end position="27"/>
    </location>
</feature>
<reference evidence="2 3" key="1">
    <citation type="submission" date="2019-02" db="EMBL/GenBank/DDBJ databases">
        <title>The genomic architecture of introgression among sibling species of bacteria.</title>
        <authorList>
            <person name="Cavassim M.I.A."/>
            <person name="Moeskjaer S."/>
            <person name="Moslemi C."/>
            <person name="Fields B."/>
            <person name="Bachmann A."/>
            <person name="Vilhjalmsson B."/>
            <person name="Schierup M.H."/>
            <person name="Young J.P.W."/>
            <person name="Andersen S.U."/>
        </authorList>
    </citation>
    <scope>NUCLEOTIDE SEQUENCE [LARGE SCALE GENOMIC DNA]</scope>
    <source>
        <strain evidence="2 3">SM92</strain>
    </source>
</reference>
<comment type="caution">
    <text evidence="2">The sequence shown here is derived from an EMBL/GenBank/DDBJ whole genome shotgun (WGS) entry which is preliminary data.</text>
</comment>